<evidence type="ECO:0000256" key="13">
    <source>
        <dbReference type="ARBA" id="ARBA00023012"/>
    </source>
</evidence>
<accession>A0A972F911</accession>
<keyword evidence="8" id="KW-0812">Transmembrane</keyword>
<keyword evidence="9" id="KW-0677">Repeat</keyword>
<dbReference type="Gene3D" id="3.30.450.20">
    <property type="entry name" value="PAS domain"/>
    <property type="match status" value="3"/>
</dbReference>
<protein>
    <recommendedName>
        <fullName evidence="3">histidine kinase</fullName>
        <ecNumber evidence="3">2.7.13.3</ecNumber>
    </recommendedName>
</protein>
<dbReference type="InterPro" id="IPR008207">
    <property type="entry name" value="Sig_transdc_His_kin_Hpt_dom"/>
</dbReference>
<organism evidence="20 21">
    <name type="scientific">Azoarcus taiwanensis</name>
    <dbReference type="NCBI Taxonomy" id="666964"/>
    <lineage>
        <taxon>Bacteria</taxon>
        <taxon>Pseudomonadati</taxon>
        <taxon>Pseudomonadota</taxon>
        <taxon>Betaproteobacteria</taxon>
        <taxon>Rhodocyclales</taxon>
        <taxon>Zoogloeaceae</taxon>
        <taxon>Azoarcus</taxon>
    </lineage>
</organism>
<feature type="modified residue" description="Phosphohistidine" evidence="15">
    <location>
        <position position="56"/>
    </location>
</feature>
<evidence type="ECO:0000256" key="10">
    <source>
        <dbReference type="ARBA" id="ARBA00022741"/>
    </source>
</evidence>
<dbReference type="InterPro" id="IPR052162">
    <property type="entry name" value="Sensor_kinase/Photoreceptor"/>
</dbReference>
<dbReference type="RefSeq" id="WP_168989137.1">
    <property type="nucleotide sequence ID" value="NZ_CAWPHM010000026.1"/>
</dbReference>
<dbReference type="Pfam" id="PF00512">
    <property type="entry name" value="HisKA"/>
    <property type="match status" value="1"/>
</dbReference>
<evidence type="ECO:0000256" key="6">
    <source>
        <dbReference type="ARBA" id="ARBA00022553"/>
    </source>
</evidence>
<keyword evidence="10" id="KW-0547">Nucleotide-binding</keyword>
<evidence type="ECO:0000256" key="4">
    <source>
        <dbReference type="ARBA" id="ARBA00022475"/>
    </source>
</evidence>
<evidence type="ECO:0000256" key="7">
    <source>
        <dbReference type="ARBA" id="ARBA00022679"/>
    </source>
</evidence>
<keyword evidence="21" id="KW-1185">Reference proteome</keyword>
<keyword evidence="12" id="KW-1133">Transmembrane helix</keyword>
<dbReference type="SUPFAM" id="SSF55785">
    <property type="entry name" value="PYP-like sensor domain (PAS domain)"/>
    <property type="match status" value="3"/>
</dbReference>
<keyword evidence="16" id="KW-0175">Coiled coil</keyword>
<dbReference type="Proteomes" id="UP000599523">
    <property type="component" value="Unassembled WGS sequence"/>
</dbReference>
<dbReference type="InterPro" id="IPR000700">
    <property type="entry name" value="PAS-assoc_C"/>
</dbReference>
<keyword evidence="6 15" id="KW-0597">Phosphoprotein</keyword>
<evidence type="ECO:0000256" key="8">
    <source>
        <dbReference type="ARBA" id="ARBA00022692"/>
    </source>
</evidence>
<keyword evidence="13" id="KW-0902">Two-component regulatory system</keyword>
<dbReference type="InterPro" id="IPR003661">
    <property type="entry name" value="HisK_dim/P_dom"/>
</dbReference>
<dbReference type="GO" id="GO:0000155">
    <property type="term" value="F:phosphorelay sensor kinase activity"/>
    <property type="evidence" value="ECO:0007669"/>
    <property type="project" value="InterPro"/>
</dbReference>
<dbReference type="Gene3D" id="2.10.70.100">
    <property type="match status" value="1"/>
</dbReference>
<dbReference type="PROSITE" id="PS50894">
    <property type="entry name" value="HPT"/>
    <property type="match status" value="1"/>
</dbReference>
<dbReference type="InterPro" id="IPR036097">
    <property type="entry name" value="HisK_dim/P_sf"/>
</dbReference>
<dbReference type="PANTHER" id="PTHR43304">
    <property type="entry name" value="PHYTOCHROME-LIKE PROTEIN CPH1"/>
    <property type="match status" value="1"/>
</dbReference>
<keyword evidence="5" id="KW-0997">Cell inner membrane</keyword>
<feature type="domain" description="PAC" evidence="18">
    <location>
        <begin position="360"/>
        <end position="412"/>
    </location>
</feature>
<evidence type="ECO:0000256" key="16">
    <source>
        <dbReference type="SAM" id="Coils"/>
    </source>
</evidence>
<dbReference type="GO" id="GO:0000166">
    <property type="term" value="F:nucleotide binding"/>
    <property type="evidence" value="ECO:0007669"/>
    <property type="project" value="UniProtKB-KW"/>
</dbReference>
<dbReference type="Gene3D" id="1.10.287.130">
    <property type="match status" value="1"/>
</dbReference>
<evidence type="ECO:0000256" key="15">
    <source>
        <dbReference type="PROSITE-ProRule" id="PRU00110"/>
    </source>
</evidence>
<dbReference type="InterPro" id="IPR000014">
    <property type="entry name" value="PAS"/>
</dbReference>
<dbReference type="SMART" id="SM00091">
    <property type="entry name" value="PAS"/>
    <property type="match status" value="2"/>
</dbReference>
<dbReference type="EMBL" id="WTVM01000123">
    <property type="protein sequence ID" value="NMG04466.1"/>
    <property type="molecule type" value="Genomic_DNA"/>
</dbReference>
<dbReference type="CDD" id="cd00082">
    <property type="entry name" value="HisKA"/>
    <property type="match status" value="1"/>
</dbReference>
<dbReference type="PROSITE" id="PS50113">
    <property type="entry name" value="PAC"/>
    <property type="match status" value="1"/>
</dbReference>
<dbReference type="Gene3D" id="1.20.120.160">
    <property type="entry name" value="HPT domain"/>
    <property type="match status" value="1"/>
</dbReference>
<feature type="domain" description="HPt" evidence="19">
    <location>
        <begin position="9"/>
        <end position="113"/>
    </location>
</feature>
<feature type="domain" description="PAS" evidence="17">
    <location>
        <begin position="409"/>
        <end position="479"/>
    </location>
</feature>
<dbReference type="InterPro" id="IPR036641">
    <property type="entry name" value="HPT_dom_sf"/>
</dbReference>
<dbReference type="NCBIfam" id="TIGR00229">
    <property type="entry name" value="sensory_box"/>
    <property type="match status" value="2"/>
</dbReference>
<evidence type="ECO:0000256" key="1">
    <source>
        <dbReference type="ARBA" id="ARBA00000085"/>
    </source>
</evidence>
<feature type="domain" description="PAS" evidence="17">
    <location>
        <begin position="310"/>
        <end position="357"/>
    </location>
</feature>
<reference evidence="20" key="1">
    <citation type="submission" date="2019-12" db="EMBL/GenBank/DDBJ databases">
        <title>Comparative genomics gives insights into the taxonomy of the Azoarcus-Aromatoleum group and reveals separate origins of nif in the plant-associated Azoarcus and non-plant-associated Aromatoleum sub-groups.</title>
        <authorList>
            <person name="Lafos M."/>
            <person name="Maluk M."/>
            <person name="Batista M."/>
            <person name="Junghare M."/>
            <person name="Carmona M."/>
            <person name="Faoro H."/>
            <person name="Cruz L.M."/>
            <person name="Battistoni F."/>
            <person name="De Souza E."/>
            <person name="Pedrosa F."/>
            <person name="Chen W.-M."/>
            <person name="Poole P.S."/>
            <person name="Dixon R.A."/>
            <person name="James E.K."/>
        </authorList>
    </citation>
    <scope>NUCLEOTIDE SEQUENCE</scope>
    <source>
        <strain evidence="20">NSC3</strain>
    </source>
</reference>
<dbReference type="PANTHER" id="PTHR43304:SF1">
    <property type="entry name" value="PAC DOMAIN-CONTAINING PROTEIN"/>
    <property type="match status" value="1"/>
</dbReference>
<proteinExistence type="predicted"/>
<dbReference type="PROSITE" id="PS50112">
    <property type="entry name" value="PAS"/>
    <property type="match status" value="2"/>
</dbReference>
<evidence type="ECO:0000313" key="20">
    <source>
        <dbReference type="EMBL" id="NMG04466.1"/>
    </source>
</evidence>
<evidence type="ECO:0000256" key="14">
    <source>
        <dbReference type="ARBA" id="ARBA00023136"/>
    </source>
</evidence>
<dbReference type="CDD" id="cd00130">
    <property type="entry name" value="PAS"/>
    <property type="match status" value="2"/>
</dbReference>
<dbReference type="GO" id="GO:0005886">
    <property type="term" value="C:plasma membrane"/>
    <property type="evidence" value="ECO:0007669"/>
    <property type="project" value="UniProtKB-SubCell"/>
</dbReference>
<evidence type="ECO:0000256" key="2">
    <source>
        <dbReference type="ARBA" id="ARBA00004429"/>
    </source>
</evidence>
<dbReference type="FunFam" id="2.10.70.100:FF:000001">
    <property type="entry name" value="Sensory transduction histidine kinase"/>
    <property type="match status" value="1"/>
</dbReference>
<evidence type="ECO:0000256" key="5">
    <source>
        <dbReference type="ARBA" id="ARBA00022519"/>
    </source>
</evidence>
<dbReference type="InterPro" id="IPR035965">
    <property type="entry name" value="PAS-like_dom_sf"/>
</dbReference>
<comment type="catalytic activity">
    <reaction evidence="1">
        <text>ATP + protein L-histidine = ADP + protein N-phospho-L-histidine.</text>
        <dbReference type="EC" id="2.7.13.3"/>
    </reaction>
</comment>
<dbReference type="InterPro" id="IPR001610">
    <property type="entry name" value="PAC"/>
</dbReference>
<keyword evidence="7" id="KW-0808">Transferase</keyword>
<dbReference type="Pfam" id="PF08448">
    <property type="entry name" value="PAS_4"/>
    <property type="match status" value="1"/>
</dbReference>
<dbReference type="Pfam" id="PF08447">
    <property type="entry name" value="PAS_3"/>
    <property type="match status" value="1"/>
</dbReference>
<dbReference type="InterPro" id="IPR013655">
    <property type="entry name" value="PAS_fold_3"/>
</dbReference>
<evidence type="ECO:0000256" key="12">
    <source>
        <dbReference type="ARBA" id="ARBA00022989"/>
    </source>
</evidence>
<keyword evidence="14" id="KW-0472">Membrane</keyword>
<evidence type="ECO:0000259" key="19">
    <source>
        <dbReference type="PROSITE" id="PS50894"/>
    </source>
</evidence>
<gene>
    <name evidence="20" type="ORF">GPA21_16030</name>
</gene>
<dbReference type="SMART" id="SM00086">
    <property type="entry name" value="PAC"/>
    <property type="match status" value="3"/>
</dbReference>
<dbReference type="SUPFAM" id="SSF47226">
    <property type="entry name" value="Histidine-containing phosphotransfer domain, HPT domain"/>
    <property type="match status" value="1"/>
</dbReference>
<dbReference type="InterPro" id="IPR013656">
    <property type="entry name" value="PAS_4"/>
</dbReference>
<sequence>MHGPMTSSSPDSMFELRRHFIAALPWKLHELSEAAKALDRSGWHRGVLESARVLVHGLGASAEALGFHAVSAAARALESQLDQSSASDGPLEDQARQAINRNLTRLEREVQTWLDEQTSVPTAPDAALAQADIRQRTPPVLREVLLAQQGFAQSVLDSMPANIAVLDSGGVIIAVNTPWRRFGAENGRERIGGREQPDIGVDYLAFCRQATGKGDEVPHAAAKGIEAVIAGAMDEFRLEYPCHSCGTLRWFEMRVTHLVGGVPGVVVSHIDITQRKLAEASAEQARQRLRLGQQFANIGTWDWNIVSGELYWSERIAPLFGYPEGGLETSYENFLGAVHPEDRPAVAEAVNAAVERDDPYEIEHRVVWPDGSVHWLLESGAVERDSDGKPIRMLGVVQDIDNRKRAERELLVFKRVFDSAEQGIGITDGDGCLLYSNPTHDRLLGYSSGECIGMHFSSFIAEGSRSWAQEELQASITEGRGRSGLMTVRRKDGSELVVTSSAGFIVGNGPKPEYLFNIFSDYTSELERQRELADARDEAERANQAKSEFLSSMSHELRTPMNAILGFTQLM</sequence>
<comment type="subcellular location">
    <subcellularLocation>
        <location evidence="2">Cell inner membrane</location>
        <topology evidence="2">Multi-pass membrane protein</topology>
    </subcellularLocation>
</comment>
<evidence type="ECO:0000256" key="11">
    <source>
        <dbReference type="ARBA" id="ARBA00022777"/>
    </source>
</evidence>
<comment type="caution">
    <text evidence="20">The sequence shown here is derived from an EMBL/GenBank/DDBJ whole genome shotgun (WGS) entry which is preliminary data.</text>
</comment>
<dbReference type="Pfam" id="PF00989">
    <property type="entry name" value="PAS"/>
    <property type="match status" value="1"/>
</dbReference>
<dbReference type="InterPro" id="IPR013767">
    <property type="entry name" value="PAS_fold"/>
</dbReference>
<dbReference type="AlphaFoldDB" id="A0A972F911"/>
<evidence type="ECO:0000259" key="17">
    <source>
        <dbReference type="PROSITE" id="PS50112"/>
    </source>
</evidence>
<keyword evidence="4" id="KW-1003">Cell membrane</keyword>
<evidence type="ECO:0000256" key="9">
    <source>
        <dbReference type="ARBA" id="ARBA00022737"/>
    </source>
</evidence>
<dbReference type="EC" id="2.7.13.3" evidence="3"/>
<keyword evidence="11" id="KW-0418">Kinase</keyword>
<evidence type="ECO:0000313" key="21">
    <source>
        <dbReference type="Proteomes" id="UP000599523"/>
    </source>
</evidence>
<evidence type="ECO:0000259" key="18">
    <source>
        <dbReference type="PROSITE" id="PS50113"/>
    </source>
</evidence>
<dbReference type="SUPFAM" id="SSF47384">
    <property type="entry name" value="Homodimeric domain of signal transducing histidine kinase"/>
    <property type="match status" value="1"/>
</dbReference>
<feature type="coiled-coil region" evidence="16">
    <location>
        <begin position="525"/>
        <end position="552"/>
    </location>
</feature>
<name>A0A972F911_9RHOO</name>
<evidence type="ECO:0000256" key="3">
    <source>
        <dbReference type="ARBA" id="ARBA00012438"/>
    </source>
</evidence>